<dbReference type="EMBL" id="RRYP01000169">
    <property type="protein sequence ID" value="TNV87880.1"/>
    <property type="molecule type" value="Genomic_DNA"/>
</dbReference>
<evidence type="ECO:0000313" key="3">
    <source>
        <dbReference type="Proteomes" id="UP000785679"/>
    </source>
</evidence>
<sequence length="179" mass="20379">MNVTEGLFFEMGLHSQLFRYLDASFSTMINIEKICRGIKDEETEYSLMREGGMMMKFDTREIIESVDIEKLDQREIDELRVNLSCRQGFVQMIKQDLRYDKQVLCIYRVILIGANRVIADNHSIEVDEQNSSDLLKGLSDLSSKEQLMLKKQHQASVSSAASGFESMASVSSTSSDNPM</sequence>
<reference evidence="2" key="1">
    <citation type="submission" date="2019-06" db="EMBL/GenBank/DDBJ databases">
        <authorList>
            <person name="Zheng W."/>
        </authorList>
    </citation>
    <scope>NUCLEOTIDE SEQUENCE</scope>
    <source>
        <strain evidence="2">QDHG01</strain>
    </source>
</reference>
<dbReference type="AlphaFoldDB" id="A0A8J8P8S9"/>
<evidence type="ECO:0000256" key="1">
    <source>
        <dbReference type="SAM" id="MobiDB-lite"/>
    </source>
</evidence>
<keyword evidence="3" id="KW-1185">Reference proteome</keyword>
<accession>A0A8J8P8S9</accession>
<gene>
    <name evidence="2" type="ORF">FGO68_gene15600</name>
</gene>
<protein>
    <submittedName>
        <fullName evidence="2">Uncharacterized protein</fullName>
    </submittedName>
</protein>
<comment type="caution">
    <text evidence="2">The sequence shown here is derived from an EMBL/GenBank/DDBJ whole genome shotgun (WGS) entry which is preliminary data.</text>
</comment>
<feature type="compositionally biased region" description="Polar residues" evidence="1">
    <location>
        <begin position="168"/>
        <end position="179"/>
    </location>
</feature>
<proteinExistence type="predicted"/>
<evidence type="ECO:0000313" key="2">
    <source>
        <dbReference type="EMBL" id="TNV87880.1"/>
    </source>
</evidence>
<feature type="region of interest" description="Disordered" evidence="1">
    <location>
        <begin position="159"/>
        <end position="179"/>
    </location>
</feature>
<organism evidence="2 3">
    <name type="scientific">Halteria grandinella</name>
    <dbReference type="NCBI Taxonomy" id="5974"/>
    <lineage>
        <taxon>Eukaryota</taxon>
        <taxon>Sar</taxon>
        <taxon>Alveolata</taxon>
        <taxon>Ciliophora</taxon>
        <taxon>Intramacronucleata</taxon>
        <taxon>Spirotrichea</taxon>
        <taxon>Stichotrichia</taxon>
        <taxon>Sporadotrichida</taxon>
        <taxon>Halteriidae</taxon>
        <taxon>Halteria</taxon>
    </lineage>
</organism>
<name>A0A8J8P8S9_HALGN</name>
<dbReference type="Proteomes" id="UP000785679">
    <property type="component" value="Unassembled WGS sequence"/>
</dbReference>